<evidence type="ECO:0008006" key="9">
    <source>
        <dbReference type="Google" id="ProtNLM"/>
    </source>
</evidence>
<feature type="region of interest" description="Disordered" evidence="5">
    <location>
        <begin position="369"/>
        <end position="591"/>
    </location>
</feature>
<comment type="subcellular location">
    <subcellularLocation>
        <location evidence="1">Membrane</location>
        <topology evidence="1">Multi-pass membrane protein</topology>
    </subcellularLocation>
</comment>
<dbReference type="Pfam" id="PF02361">
    <property type="entry name" value="CbiQ"/>
    <property type="match status" value="1"/>
</dbReference>
<evidence type="ECO:0000256" key="3">
    <source>
        <dbReference type="ARBA" id="ARBA00022989"/>
    </source>
</evidence>
<comment type="caution">
    <text evidence="7">The sequence shown here is derived from an EMBL/GenBank/DDBJ whole genome shotgun (WGS) entry which is preliminary data.</text>
</comment>
<evidence type="ECO:0000256" key="1">
    <source>
        <dbReference type="ARBA" id="ARBA00004141"/>
    </source>
</evidence>
<feature type="compositionally biased region" description="Pro residues" evidence="5">
    <location>
        <begin position="472"/>
        <end position="483"/>
    </location>
</feature>
<evidence type="ECO:0000313" key="7">
    <source>
        <dbReference type="EMBL" id="GAA0498932.1"/>
    </source>
</evidence>
<evidence type="ECO:0000256" key="5">
    <source>
        <dbReference type="SAM" id="MobiDB-lite"/>
    </source>
</evidence>
<feature type="transmembrane region" description="Helical" evidence="6">
    <location>
        <begin position="20"/>
        <end position="41"/>
    </location>
</feature>
<feature type="compositionally biased region" description="Low complexity" evidence="5">
    <location>
        <begin position="382"/>
        <end position="409"/>
    </location>
</feature>
<dbReference type="PANTHER" id="PTHR33514:SF15">
    <property type="entry name" value="COBALT TRANSPORT PROTEIN"/>
    <property type="match status" value="1"/>
</dbReference>
<feature type="transmembrane region" description="Helical" evidence="6">
    <location>
        <begin position="313"/>
        <end position="330"/>
    </location>
</feature>
<feature type="compositionally biased region" description="Low complexity" evidence="5">
    <location>
        <begin position="519"/>
        <end position="534"/>
    </location>
</feature>
<name>A0ABN1BJ18_9ACTN</name>
<dbReference type="InterPro" id="IPR003339">
    <property type="entry name" value="ABC/ECF_trnsptr_transmembrane"/>
</dbReference>
<keyword evidence="3 6" id="KW-1133">Transmembrane helix</keyword>
<feature type="transmembrane region" description="Helical" evidence="6">
    <location>
        <begin position="131"/>
        <end position="155"/>
    </location>
</feature>
<feature type="compositionally biased region" description="Low complexity" evidence="5">
    <location>
        <begin position="418"/>
        <end position="434"/>
    </location>
</feature>
<protein>
    <recommendedName>
        <fullName evidence="9">Cobalt ABC transporter permease</fullName>
    </recommendedName>
</protein>
<sequence>MSDRNPPPRPGGPSTAPVTARASALHAGAWWVWALGLATAASRTTNPLLLGLLVGVAGYVVAARRTDAPWARSYGAFLKLGLAVITIRLVFAVVLGSPIPGTHTLVTLPEVPLPDWAKGVRLGGRVTAEGLLFALYDGLKLAALLICVGAANALANPARLLKSLPGALYEAGVAIVVAMTFAPNLVADVQRLRAARRLRGRSDRGLKALLQVGLPVLEGALERSVALAAAMDARGYGRTAQVPPAVRHTTTALTLGGLLGVCAGTYGLLADEGAGYGLTVLAGGLAAALAGLWLGGRRSVRTRYRPDRWDARAWLVSASGVAVAALMIWANSYAPAALHPPAVPLTAPDLPLWPAASLLLGLVPAFASPAPPRPGGRPAPTTPRRTGPALTPDDRGSAPTASTSPTPTAVSHHGTGTGPTRTPGDQGAPTAFTSPAPPAPDEQPTPTAEPRHSTGTGPALAPGDRRSTPTAPTSPAPPAPGGAPAPATEPRRSTGTGRTPSTAPGPGPGPEGGAHASTGRSSGAAPEAAPARPGDTPAPDGRDRTPCTGPGTGPEAAPAPTDAPARRAPGGTAPHPTSPPGREPGRKEAPQ</sequence>
<feature type="transmembrane region" description="Helical" evidence="6">
    <location>
        <begin position="167"/>
        <end position="187"/>
    </location>
</feature>
<reference evidence="7 8" key="1">
    <citation type="journal article" date="2019" name="Int. J. Syst. Evol. Microbiol.">
        <title>The Global Catalogue of Microorganisms (GCM) 10K type strain sequencing project: providing services to taxonomists for standard genome sequencing and annotation.</title>
        <authorList>
            <consortium name="The Broad Institute Genomics Platform"/>
            <consortium name="The Broad Institute Genome Sequencing Center for Infectious Disease"/>
            <person name="Wu L."/>
            <person name="Ma J."/>
        </authorList>
    </citation>
    <scope>NUCLEOTIDE SEQUENCE [LARGE SCALE GENOMIC DNA]</scope>
    <source>
        <strain evidence="7 8">JCM 10649</strain>
    </source>
</reference>
<feature type="transmembrane region" description="Helical" evidence="6">
    <location>
        <begin position="76"/>
        <end position="95"/>
    </location>
</feature>
<feature type="compositionally biased region" description="Low complexity" evidence="5">
    <location>
        <begin position="546"/>
        <end position="575"/>
    </location>
</feature>
<feature type="transmembrane region" description="Helical" evidence="6">
    <location>
        <begin position="48"/>
        <end position="64"/>
    </location>
</feature>
<keyword evidence="8" id="KW-1185">Reference proteome</keyword>
<dbReference type="EMBL" id="BAAAHB010000197">
    <property type="protein sequence ID" value="GAA0498932.1"/>
    <property type="molecule type" value="Genomic_DNA"/>
</dbReference>
<keyword evidence="4 6" id="KW-0472">Membrane</keyword>
<accession>A0ABN1BJ18</accession>
<organism evidence="7 8">
    <name type="scientific">Streptomyces stramineus</name>
    <dbReference type="NCBI Taxonomy" id="173861"/>
    <lineage>
        <taxon>Bacteria</taxon>
        <taxon>Bacillati</taxon>
        <taxon>Actinomycetota</taxon>
        <taxon>Actinomycetes</taxon>
        <taxon>Kitasatosporales</taxon>
        <taxon>Streptomycetaceae</taxon>
        <taxon>Streptomyces</taxon>
    </lineage>
</organism>
<dbReference type="PANTHER" id="PTHR33514">
    <property type="entry name" value="PROTEIN ABCI12, CHLOROPLASTIC"/>
    <property type="match status" value="1"/>
</dbReference>
<feature type="transmembrane region" description="Helical" evidence="6">
    <location>
        <begin position="251"/>
        <end position="269"/>
    </location>
</feature>
<dbReference type="Proteomes" id="UP001499895">
    <property type="component" value="Unassembled WGS sequence"/>
</dbReference>
<feature type="transmembrane region" description="Helical" evidence="6">
    <location>
        <begin position="275"/>
        <end position="293"/>
    </location>
</feature>
<proteinExistence type="predicted"/>
<keyword evidence="2 6" id="KW-0812">Transmembrane</keyword>
<evidence type="ECO:0000256" key="2">
    <source>
        <dbReference type="ARBA" id="ARBA00022692"/>
    </source>
</evidence>
<evidence type="ECO:0000256" key="4">
    <source>
        <dbReference type="ARBA" id="ARBA00023136"/>
    </source>
</evidence>
<gene>
    <name evidence="7" type="ORF">GCM10009544_66890</name>
</gene>
<evidence type="ECO:0000256" key="6">
    <source>
        <dbReference type="SAM" id="Phobius"/>
    </source>
</evidence>
<feature type="compositionally biased region" description="Low complexity" evidence="5">
    <location>
        <begin position="484"/>
        <end position="502"/>
    </location>
</feature>
<dbReference type="CDD" id="cd16914">
    <property type="entry name" value="EcfT"/>
    <property type="match status" value="1"/>
</dbReference>
<evidence type="ECO:0000313" key="8">
    <source>
        <dbReference type="Proteomes" id="UP001499895"/>
    </source>
</evidence>
<feature type="compositionally biased region" description="Pro residues" evidence="5">
    <location>
        <begin position="369"/>
        <end position="381"/>
    </location>
</feature>